<dbReference type="Proteomes" id="UP000653644">
    <property type="component" value="Unassembled WGS sequence"/>
</dbReference>
<organism evidence="1 2">
    <name type="scientific">Streptomyces canarius</name>
    <dbReference type="NCBI Taxonomy" id="285453"/>
    <lineage>
        <taxon>Bacteria</taxon>
        <taxon>Bacillati</taxon>
        <taxon>Actinomycetota</taxon>
        <taxon>Actinomycetes</taxon>
        <taxon>Kitasatosporales</taxon>
        <taxon>Streptomycetaceae</taxon>
        <taxon>Streptomyces</taxon>
    </lineage>
</organism>
<sequence>MEEDGRSAPPEWVIEFFREIDTLEFGPGFASFTDETEMHCGAGLVLGVEAIKAAFAQFAGPLETSHKVIEYWDHGRVKFLRGEAVMSMTNRPGAVVTMPFMHLYTMSDSDATKVRTIRVTAGPLQLENFVDNVATALAAVC</sequence>
<evidence type="ECO:0008006" key="3">
    <source>
        <dbReference type="Google" id="ProtNLM"/>
    </source>
</evidence>
<comment type="caution">
    <text evidence="1">The sequence shown here is derived from an EMBL/GenBank/DDBJ whole genome shotgun (WGS) entry which is preliminary data.</text>
</comment>
<dbReference type="InterPro" id="IPR032710">
    <property type="entry name" value="NTF2-like_dom_sf"/>
</dbReference>
<evidence type="ECO:0000313" key="2">
    <source>
        <dbReference type="Proteomes" id="UP000653644"/>
    </source>
</evidence>
<proteinExistence type="predicted"/>
<dbReference type="EMBL" id="BMVN01000014">
    <property type="protein sequence ID" value="GHA33700.1"/>
    <property type="molecule type" value="Genomic_DNA"/>
</dbReference>
<dbReference type="SUPFAM" id="SSF54427">
    <property type="entry name" value="NTF2-like"/>
    <property type="match status" value="1"/>
</dbReference>
<dbReference type="RefSeq" id="WP_189888354.1">
    <property type="nucleotide sequence ID" value="NZ_BMVN01000014.1"/>
</dbReference>
<name>A0ABQ3CNS3_9ACTN</name>
<reference evidence="2" key="1">
    <citation type="journal article" date="2019" name="Int. J. Syst. Evol. Microbiol.">
        <title>The Global Catalogue of Microorganisms (GCM) 10K type strain sequencing project: providing services to taxonomists for standard genome sequencing and annotation.</title>
        <authorList>
            <consortium name="The Broad Institute Genomics Platform"/>
            <consortium name="The Broad Institute Genome Sequencing Center for Infectious Disease"/>
            <person name="Wu L."/>
            <person name="Ma J."/>
        </authorList>
    </citation>
    <scope>NUCLEOTIDE SEQUENCE [LARGE SCALE GENOMIC DNA]</scope>
    <source>
        <strain evidence="2">JCM 4733</strain>
    </source>
</reference>
<accession>A0ABQ3CNS3</accession>
<protein>
    <recommendedName>
        <fullName evidence="3">SnoaL-like domain-containing protein</fullName>
    </recommendedName>
</protein>
<keyword evidence="2" id="KW-1185">Reference proteome</keyword>
<evidence type="ECO:0000313" key="1">
    <source>
        <dbReference type="EMBL" id="GHA33700.1"/>
    </source>
</evidence>
<gene>
    <name evidence="1" type="ORF">GCM10010345_42800</name>
</gene>